<evidence type="ECO:0000259" key="4">
    <source>
        <dbReference type="PROSITE" id="PS51000"/>
    </source>
</evidence>
<sequence length="252" mass="28311">MKVLTELREQKILQMLNQKKIIRLEELTASTGASIATIRRDVRKLEDQGALVRLHGGVKLIEASLQEEPDFNSKAHAHVDEKVRVGKKAAQLVKSNEVIFVDAGTSTEQLVKYLNPKIDVLVVTNSVNIANNLSEREIETYILGGKLKLSTRAITGMEVLEQISNLNFDRAFIGINGVTLKNGLTTPDPQEAEIKKMVLKHSKKAYCMLDYSKFDTTTFAKVADVEEVELIAEKYPDWVLNNQNIQYVEVDK</sequence>
<dbReference type="InterPro" id="IPR014036">
    <property type="entry name" value="DeoR-like_C"/>
</dbReference>
<dbReference type="Gene3D" id="3.40.50.1360">
    <property type="match status" value="1"/>
</dbReference>
<dbReference type="eggNOG" id="COG1349">
    <property type="taxonomic scope" value="Bacteria"/>
</dbReference>
<dbReference type="KEGG" id="pce:PECL_826"/>
<dbReference type="InterPro" id="IPR001034">
    <property type="entry name" value="DeoR_HTH"/>
</dbReference>
<dbReference type="SMART" id="SM00420">
    <property type="entry name" value="HTH_DEOR"/>
    <property type="match status" value="1"/>
</dbReference>
<organism evidence="5 6">
    <name type="scientific">Pediococcus claussenii (strain ATCC BAA-344 / DSM 14800 / JCM 18046 / KCTC 3811 / LMG 21948 / P06)</name>
    <dbReference type="NCBI Taxonomy" id="701521"/>
    <lineage>
        <taxon>Bacteria</taxon>
        <taxon>Bacillati</taxon>
        <taxon>Bacillota</taxon>
        <taxon>Bacilli</taxon>
        <taxon>Lactobacillales</taxon>
        <taxon>Lactobacillaceae</taxon>
        <taxon>Pediococcus</taxon>
    </lineage>
</organism>
<feature type="domain" description="HTH deoR-type" evidence="4">
    <location>
        <begin position="5"/>
        <end position="60"/>
    </location>
</feature>
<dbReference type="InterPro" id="IPR037171">
    <property type="entry name" value="NagB/RpiA_transferase-like"/>
</dbReference>
<dbReference type="InterPro" id="IPR036388">
    <property type="entry name" value="WH-like_DNA-bd_sf"/>
</dbReference>
<dbReference type="Pfam" id="PF00455">
    <property type="entry name" value="DeoRC"/>
    <property type="match status" value="1"/>
</dbReference>
<dbReference type="AlphaFoldDB" id="G8PCW4"/>
<accession>G8PCW4</accession>
<proteinExistence type="predicted"/>
<evidence type="ECO:0000313" key="6">
    <source>
        <dbReference type="Proteomes" id="UP000005444"/>
    </source>
</evidence>
<dbReference type="SUPFAM" id="SSF100950">
    <property type="entry name" value="NagB/RpiA/CoA transferase-like"/>
    <property type="match status" value="1"/>
</dbReference>
<dbReference type="GO" id="GO:0003677">
    <property type="term" value="F:DNA binding"/>
    <property type="evidence" value="ECO:0007669"/>
    <property type="project" value="UniProtKB-KW"/>
</dbReference>
<reference evidence="5 6" key="1">
    <citation type="journal article" date="2012" name="J. Bacteriol.">
        <title>Complete Genome Sequence of the Beer Spoilage Organism Pediococcus claussenii ATCC BAA-344T.</title>
        <authorList>
            <person name="Pittet V."/>
            <person name="Abegunde T."/>
            <person name="Marfleet T."/>
            <person name="Haakensen M."/>
            <person name="Morrow K."/>
            <person name="Jayaprakash T."/>
            <person name="Schroeder K."/>
            <person name="Trost B."/>
            <person name="Byrns S."/>
            <person name="Bergsveinson J."/>
            <person name="Kusalik A."/>
            <person name="Ziola B."/>
        </authorList>
    </citation>
    <scope>NUCLEOTIDE SEQUENCE [LARGE SCALE GENOMIC DNA]</scope>
    <source>
        <strain evidence="5 6">ATCC BAA-344</strain>
    </source>
</reference>
<dbReference type="EMBL" id="CP003137">
    <property type="protein sequence ID" value="AEV95099.1"/>
    <property type="molecule type" value="Genomic_DNA"/>
</dbReference>
<dbReference type="SMART" id="SM01134">
    <property type="entry name" value="DeoRC"/>
    <property type="match status" value="1"/>
</dbReference>
<evidence type="ECO:0000256" key="1">
    <source>
        <dbReference type="ARBA" id="ARBA00023015"/>
    </source>
</evidence>
<dbReference type="Pfam" id="PF08220">
    <property type="entry name" value="HTH_DeoR"/>
    <property type="match status" value="1"/>
</dbReference>
<dbReference type="STRING" id="701521.PECL_826"/>
<protein>
    <submittedName>
        <fullName evidence="5">Transcriptional regulator, DeoR family</fullName>
    </submittedName>
</protein>
<dbReference type="PANTHER" id="PTHR30363:SF56">
    <property type="entry name" value="TRANSCRIPTIONAL REGULATOR, DEOR FAMILY"/>
    <property type="match status" value="1"/>
</dbReference>
<dbReference type="GO" id="GO:0003700">
    <property type="term" value="F:DNA-binding transcription factor activity"/>
    <property type="evidence" value="ECO:0007669"/>
    <property type="project" value="InterPro"/>
</dbReference>
<dbReference type="PROSITE" id="PS51000">
    <property type="entry name" value="HTH_DEOR_2"/>
    <property type="match status" value="1"/>
</dbReference>
<evidence type="ECO:0000256" key="3">
    <source>
        <dbReference type="ARBA" id="ARBA00023163"/>
    </source>
</evidence>
<dbReference type="InterPro" id="IPR018356">
    <property type="entry name" value="Tscrpt_reg_HTH_DeoR_CS"/>
</dbReference>
<keyword evidence="3" id="KW-0804">Transcription</keyword>
<dbReference type="PRINTS" id="PR00037">
    <property type="entry name" value="HTHLACR"/>
</dbReference>
<dbReference type="Proteomes" id="UP000005444">
    <property type="component" value="Chromosome"/>
</dbReference>
<dbReference type="RefSeq" id="WP_014215296.1">
    <property type="nucleotide sequence ID" value="NC_016605.1"/>
</dbReference>
<keyword evidence="6" id="KW-1185">Reference proteome</keyword>
<dbReference type="SUPFAM" id="SSF46785">
    <property type="entry name" value="Winged helix' DNA-binding domain"/>
    <property type="match status" value="1"/>
</dbReference>
<dbReference type="PATRIC" id="fig|701521.8.peg.778"/>
<evidence type="ECO:0000313" key="5">
    <source>
        <dbReference type="EMBL" id="AEV95099.1"/>
    </source>
</evidence>
<dbReference type="HOGENOM" id="CLU_060699_1_4_9"/>
<keyword evidence="2" id="KW-0238">DNA-binding</keyword>
<dbReference type="PROSITE" id="PS00894">
    <property type="entry name" value="HTH_DEOR_1"/>
    <property type="match status" value="1"/>
</dbReference>
<name>G8PCW4_PEDCP</name>
<keyword evidence="1" id="KW-0805">Transcription regulation</keyword>
<dbReference type="PANTHER" id="PTHR30363">
    <property type="entry name" value="HTH-TYPE TRANSCRIPTIONAL REGULATOR SRLR-RELATED"/>
    <property type="match status" value="1"/>
</dbReference>
<dbReference type="Gene3D" id="1.10.10.10">
    <property type="entry name" value="Winged helix-like DNA-binding domain superfamily/Winged helix DNA-binding domain"/>
    <property type="match status" value="1"/>
</dbReference>
<dbReference type="InterPro" id="IPR036390">
    <property type="entry name" value="WH_DNA-bd_sf"/>
</dbReference>
<dbReference type="InterPro" id="IPR050313">
    <property type="entry name" value="Carb_Metab_HTH_regulators"/>
</dbReference>
<gene>
    <name evidence="5" type="ordered locus">PECL_826</name>
</gene>
<evidence type="ECO:0000256" key="2">
    <source>
        <dbReference type="ARBA" id="ARBA00023125"/>
    </source>
</evidence>